<dbReference type="OrthoDB" id="1917992at2759"/>
<feature type="coiled-coil region" evidence="3">
    <location>
        <begin position="120"/>
        <end position="252"/>
    </location>
</feature>
<feature type="coiled-coil region" evidence="3">
    <location>
        <begin position="310"/>
        <end position="340"/>
    </location>
</feature>
<dbReference type="Pfam" id="PF05911">
    <property type="entry name" value="FPP"/>
    <property type="match status" value="2"/>
</dbReference>
<evidence type="ECO:0000256" key="4">
    <source>
        <dbReference type="SAM" id="MobiDB-lite"/>
    </source>
</evidence>
<feature type="compositionally biased region" description="Polar residues" evidence="4">
    <location>
        <begin position="876"/>
        <end position="890"/>
    </location>
</feature>
<accession>A0A8T2T7J5</accession>
<evidence type="ECO:0000313" key="5">
    <source>
        <dbReference type="EMBL" id="KAH7405167.1"/>
    </source>
</evidence>
<dbReference type="InterPro" id="IPR008587">
    <property type="entry name" value="FPP_plant"/>
</dbReference>
<dbReference type="Proteomes" id="UP000825935">
    <property type="component" value="Chromosome 15"/>
</dbReference>
<evidence type="ECO:0000313" key="6">
    <source>
        <dbReference type="Proteomes" id="UP000825935"/>
    </source>
</evidence>
<dbReference type="AlphaFoldDB" id="A0A8T2T7J5"/>
<evidence type="ECO:0000256" key="2">
    <source>
        <dbReference type="ARBA" id="ARBA00023054"/>
    </source>
</evidence>
<keyword evidence="2 3" id="KW-0175">Coiled coil</keyword>
<dbReference type="PANTHER" id="PTHR31580:SF4">
    <property type="entry name" value="FILAMENT-LIKE PLANT PROTEIN 6"/>
    <property type="match status" value="1"/>
</dbReference>
<organism evidence="5 6">
    <name type="scientific">Ceratopteris richardii</name>
    <name type="common">Triangle waterfern</name>
    <dbReference type="NCBI Taxonomy" id="49495"/>
    <lineage>
        <taxon>Eukaryota</taxon>
        <taxon>Viridiplantae</taxon>
        <taxon>Streptophyta</taxon>
        <taxon>Embryophyta</taxon>
        <taxon>Tracheophyta</taxon>
        <taxon>Polypodiopsida</taxon>
        <taxon>Polypodiidae</taxon>
        <taxon>Polypodiales</taxon>
        <taxon>Pteridineae</taxon>
        <taxon>Pteridaceae</taxon>
        <taxon>Parkerioideae</taxon>
        <taxon>Ceratopteris</taxon>
    </lineage>
</organism>
<evidence type="ECO:0008006" key="7">
    <source>
        <dbReference type="Google" id="ProtNLM"/>
    </source>
</evidence>
<evidence type="ECO:0000256" key="3">
    <source>
        <dbReference type="SAM" id="Coils"/>
    </source>
</evidence>
<protein>
    <recommendedName>
        <fullName evidence="7">Filament-like plant protein</fullName>
    </recommendedName>
</protein>
<dbReference type="EMBL" id="CM035420">
    <property type="protein sequence ID" value="KAH7405167.1"/>
    <property type="molecule type" value="Genomic_DNA"/>
</dbReference>
<gene>
    <name evidence="5" type="ORF">KP509_15G059400</name>
</gene>
<proteinExistence type="inferred from homology"/>
<dbReference type="EMBL" id="CM035420">
    <property type="protein sequence ID" value="KAH7405164.1"/>
    <property type="molecule type" value="Genomic_DNA"/>
</dbReference>
<dbReference type="EMBL" id="CM035420">
    <property type="protein sequence ID" value="KAH7405162.1"/>
    <property type="molecule type" value="Genomic_DNA"/>
</dbReference>
<comment type="caution">
    <text evidence="5">The sequence shown here is derived from an EMBL/GenBank/DDBJ whole genome shotgun (WGS) entry which is preliminary data.</text>
</comment>
<feature type="region of interest" description="Disordered" evidence="4">
    <location>
        <begin position="875"/>
        <end position="895"/>
    </location>
</feature>
<dbReference type="EMBL" id="CM035420">
    <property type="protein sequence ID" value="KAH7405165.1"/>
    <property type="molecule type" value="Genomic_DNA"/>
</dbReference>
<evidence type="ECO:0000256" key="1">
    <source>
        <dbReference type="ARBA" id="ARBA00005921"/>
    </source>
</evidence>
<name>A0A8T2T7J5_CERRI</name>
<comment type="similarity">
    <text evidence="1">Belongs to the FPP family.</text>
</comment>
<dbReference type="PANTHER" id="PTHR31580">
    <property type="entry name" value="FILAMENT-LIKE PLANT PROTEIN 4"/>
    <property type="match status" value="1"/>
</dbReference>
<keyword evidence="6" id="KW-1185">Reference proteome</keyword>
<reference evidence="5" key="1">
    <citation type="submission" date="2021-08" db="EMBL/GenBank/DDBJ databases">
        <title>WGS assembly of Ceratopteris richardii.</title>
        <authorList>
            <person name="Marchant D.B."/>
            <person name="Chen G."/>
            <person name="Jenkins J."/>
            <person name="Shu S."/>
            <person name="Leebens-Mack J."/>
            <person name="Grimwood J."/>
            <person name="Schmutz J."/>
            <person name="Soltis P."/>
            <person name="Soltis D."/>
            <person name="Chen Z.-H."/>
        </authorList>
    </citation>
    <scope>NUCLEOTIDE SEQUENCE</scope>
    <source>
        <strain evidence="5">Whitten #5841</strain>
        <tissue evidence="5">Leaf</tissue>
    </source>
</reference>
<sequence>MERRSWSWKKKVLEKLASSKTSSSPVQTSVDCSQHSVEDLESIQFEPKEQIGLAKDSSHVDVKLRILSEQLIARDELAQQHAKVAEEAVTGWEKAEYEAASLKQQLDDLLLYKDAVEKHVVQYQRSLKDNAIKLQEAEERELKLQKLVETKNQELEMLHTELESTMLKVVAERARANKETDARSQAEERENLLQNRLNVAEMEQARLKNELSILEEELDKRSEELERSKQVVEDANKQHSENAKKAAKLEDDCQRLMLLCQSRNFGSGITTQTWAKAESPCPSILDRSSVVKTVSCRFSELYKEPPPAPLWEFENHIAALKEENRSLKEALAKKDRELQTSRFLCAKKVSKLSTTQEQLDKVMHPRLHGTFHRSTKSSMDGYSNTVLDQMFLLDENSEGDSAESWASALIKELAHIRNDKRDGLVHRNFQVQPADLMDDFVEMEKLASLPLSNLEMYSGGGTVQELQSKLNAVENELNVVKVENMATRAALTSIESHLVNILQAQMEERASSIDIFEEVRAALDSMYKHVTDSSGSSFVSYQGMDSPEVRDATAWSPMDQLSCQSEDTSTFKQESKPSLKKVNLGQKLRTVVHQLVSLFEDRSQTYSNKDNFFEACDMQAWVHTDKLWKTSELECCVKSLILLCNEVLAERVDINDFVEEIASALEWLVDHVFICPEKVSTAQRRLEFGGVAEHELPSEKASLSDLHRNDHDSTNIQKQLDQLRKEKDIIDMKLNTMTKELEVSKSVLQSVEHMNKSLNLVAARDGNENSNNFKMWQDGSMRKLPSYPSILLQKSSGDIQTHTFLNGVQPSLTHLAPSLWQKAPNIMVLDTNCLSRPANEGAKKACEEQGFGTSITCEQSIMSLDKLFQAFGSPRHVNQASSKSKHSGLSQGRVHRSLDKLDTIREISSSYEEKKNVNVSCYHTLSHAEASLDLQKDFLFEPQRGLASVKSPPTLCRSMKR</sequence>